<dbReference type="PANTHER" id="PTHR45586">
    <property type="entry name" value="TPR REPEAT-CONTAINING PROTEIN PA4667"/>
    <property type="match status" value="1"/>
</dbReference>
<keyword evidence="6" id="KW-1185">Reference proteome</keyword>
<dbReference type="Pfam" id="PF13432">
    <property type="entry name" value="TPR_16"/>
    <property type="match status" value="1"/>
</dbReference>
<dbReference type="PANTHER" id="PTHR45586:SF1">
    <property type="entry name" value="LIPOPOLYSACCHARIDE ASSEMBLY PROTEIN B"/>
    <property type="match status" value="1"/>
</dbReference>
<feature type="repeat" description="TPR" evidence="3">
    <location>
        <begin position="419"/>
        <end position="452"/>
    </location>
</feature>
<dbReference type="PROSITE" id="PS50005">
    <property type="entry name" value="TPR"/>
    <property type="match status" value="1"/>
</dbReference>
<proteinExistence type="predicted"/>
<dbReference type="InterPro" id="IPR051012">
    <property type="entry name" value="CellSynth/LPSAsmb/PSIAsmb"/>
</dbReference>
<feature type="signal peptide" evidence="4">
    <location>
        <begin position="1"/>
        <end position="29"/>
    </location>
</feature>
<dbReference type="Gene3D" id="1.25.40.10">
    <property type="entry name" value="Tetratricopeptide repeat domain"/>
    <property type="match status" value="3"/>
</dbReference>
<dbReference type="Pfam" id="PF13174">
    <property type="entry name" value="TPR_6"/>
    <property type="match status" value="1"/>
</dbReference>
<sequence>MILTRRLGLVPALTAGLSLSLAGMLPAAAQTDATQAAPVVIKEALTQGIAGPYLAARQASRHNDYAAAARYSGELLTRGVATPQMMETALQADIALGKVAAALPVAQQLRAKGIKSTAAMLVVLTDELAKGEYDKALADLKAGHGIGKLVDGLITAWADLGAGRMSEATAQFDEISTTAGLQGFGLYHKALALASVGDFEGADKILTGTDTARLQPTRRSIIAHAEVLSQLERNDDALKLLNAAFKPGSDPGIDALRDKLKAGETLPFDIVRTPRDGLAEVYYTVASALDGQAEAGYTLIYARLAEYLRPDMAAATLLAGKLLEAQGRHKLAIAAYDSVPKDNPNAYVAEMARADALYADGQQDAAVEVLKQLSKAYPKVLEVQVALGDLLRRQQEFEKAAAAYDAALALIGTPQPQDWGIFYMRGISNERIGNWKQAESDFRAALKLNPDQPQVLNYLGYALVERGEKLDEALSMIRKAVAKRPRDGYIVDSLAWALYKLGRYKEALPHMEKASQLMPVDPIVTDHLGDVYWAVGRKLEARFQWRRALSYGPEPKDAERIKRKLAEGLDAVRKQEGATALPAASNGG</sequence>
<protein>
    <submittedName>
        <fullName evidence="5">Tetratricopeptide repeat protein</fullName>
    </submittedName>
</protein>
<dbReference type="SMART" id="SM00028">
    <property type="entry name" value="TPR"/>
    <property type="match status" value="7"/>
</dbReference>
<gene>
    <name evidence="5" type="ORF">ACFOES_12960</name>
</gene>
<dbReference type="RefSeq" id="WP_377833714.1">
    <property type="nucleotide sequence ID" value="NZ_JBHRSK010000008.1"/>
</dbReference>
<dbReference type="SUPFAM" id="SSF48452">
    <property type="entry name" value="TPR-like"/>
    <property type="match status" value="2"/>
</dbReference>
<dbReference type="Pfam" id="PF13429">
    <property type="entry name" value="TPR_15"/>
    <property type="match status" value="1"/>
</dbReference>
<keyword evidence="1" id="KW-0677">Repeat</keyword>
<feature type="chain" id="PRO_5046358881" evidence="4">
    <location>
        <begin position="30"/>
        <end position="588"/>
    </location>
</feature>
<evidence type="ECO:0000256" key="2">
    <source>
        <dbReference type="ARBA" id="ARBA00022803"/>
    </source>
</evidence>
<accession>A0ABV7AJH9</accession>
<dbReference type="InterPro" id="IPR019734">
    <property type="entry name" value="TPR_rpt"/>
</dbReference>
<dbReference type="Proteomes" id="UP001595443">
    <property type="component" value="Unassembled WGS sequence"/>
</dbReference>
<dbReference type="InterPro" id="IPR011990">
    <property type="entry name" value="TPR-like_helical_dom_sf"/>
</dbReference>
<name>A0ABV7AJH9_9RHOB</name>
<keyword evidence="2 3" id="KW-0802">TPR repeat</keyword>
<reference evidence="6" key="1">
    <citation type="journal article" date="2019" name="Int. J. Syst. Evol. Microbiol.">
        <title>The Global Catalogue of Microorganisms (GCM) 10K type strain sequencing project: providing services to taxonomists for standard genome sequencing and annotation.</title>
        <authorList>
            <consortium name="The Broad Institute Genomics Platform"/>
            <consortium name="The Broad Institute Genome Sequencing Center for Infectious Disease"/>
            <person name="Wu L."/>
            <person name="Ma J."/>
        </authorList>
    </citation>
    <scope>NUCLEOTIDE SEQUENCE [LARGE SCALE GENOMIC DNA]</scope>
    <source>
        <strain evidence="6">KCTC 62192</strain>
    </source>
</reference>
<evidence type="ECO:0000256" key="3">
    <source>
        <dbReference type="PROSITE-ProRule" id="PRU00339"/>
    </source>
</evidence>
<organism evidence="5 6">
    <name type="scientific">Acidimangrovimonas pyrenivorans</name>
    <dbReference type="NCBI Taxonomy" id="2030798"/>
    <lineage>
        <taxon>Bacteria</taxon>
        <taxon>Pseudomonadati</taxon>
        <taxon>Pseudomonadota</taxon>
        <taxon>Alphaproteobacteria</taxon>
        <taxon>Rhodobacterales</taxon>
        <taxon>Paracoccaceae</taxon>
        <taxon>Acidimangrovimonas</taxon>
    </lineage>
</organism>
<evidence type="ECO:0000313" key="6">
    <source>
        <dbReference type="Proteomes" id="UP001595443"/>
    </source>
</evidence>
<evidence type="ECO:0000256" key="4">
    <source>
        <dbReference type="SAM" id="SignalP"/>
    </source>
</evidence>
<comment type="caution">
    <text evidence="5">The sequence shown here is derived from an EMBL/GenBank/DDBJ whole genome shotgun (WGS) entry which is preliminary data.</text>
</comment>
<evidence type="ECO:0000313" key="5">
    <source>
        <dbReference type="EMBL" id="MFC2969010.1"/>
    </source>
</evidence>
<evidence type="ECO:0000256" key="1">
    <source>
        <dbReference type="ARBA" id="ARBA00022737"/>
    </source>
</evidence>
<keyword evidence="4" id="KW-0732">Signal</keyword>
<dbReference type="EMBL" id="JBHRSK010000008">
    <property type="protein sequence ID" value="MFC2969010.1"/>
    <property type="molecule type" value="Genomic_DNA"/>
</dbReference>